<dbReference type="AlphaFoldDB" id="E3J8J6"/>
<keyword evidence="1" id="KW-0472">Membrane</keyword>
<dbReference type="STRING" id="298654.FraEuI1c_0353"/>
<reference evidence="2 3" key="1">
    <citation type="submission" date="2010-10" db="EMBL/GenBank/DDBJ databases">
        <title>Complete sequence of Frankia sp. EuI1c.</title>
        <authorList>
            <consortium name="US DOE Joint Genome Institute"/>
            <person name="Lucas S."/>
            <person name="Copeland A."/>
            <person name="Lapidus A."/>
            <person name="Cheng J.-F."/>
            <person name="Bruce D."/>
            <person name="Goodwin L."/>
            <person name="Pitluck S."/>
            <person name="Chertkov O."/>
            <person name="Detter J.C."/>
            <person name="Han C."/>
            <person name="Tapia R."/>
            <person name="Land M."/>
            <person name="Hauser L."/>
            <person name="Jeffries C."/>
            <person name="Kyrpides N."/>
            <person name="Ivanova N."/>
            <person name="Mikhailova N."/>
            <person name="Beauchemin N."/>
            <person name="Sen A."/>
            <person name="Sur S.A."/>
            <person name="Gtari M."/>
            <person name="Wall L."/>
            <person name="Tisa L."/>
            <person name="Woyke T."/>
        </authorList>
    </citation>
    <scope>NUCLEOTIDE SEQUENCE [LARGE SCALE GENOMIC DNA]</scope>
    <source>
        <strain evidence="3">DSM 45817 / CECT 9037 / EuI1c</strain>
    </source>
</reference>
<evidence type="ECO:0000256" key="1">
    <source>
        <dbReference type="SAM" id="Phobius"/>
    </source>
</evidence>
<feature type="transmembrane region" description="Helical" evidence="1">
    <location>
        <begin position="166"/>
        <end position="189"/>
    </location>
</feature>
<protein>
    <submittedName>
        <fullName evidence="2">Putative ABC transporter transmembrane protein</fullName>
    </submittedName>
</protein>
<feature type="transmembrane region" description="Helical" evidence="1">
    <location>
        <begin position="39"/>
        <end position="60"/>
    </location>
</feature>
<dbReference type="EMBL" id="CP002299">
    <property type="protein sequence ID" value="ADP78439.1"/>
    <property type="molecule type" value="Genomic_DNA"/>
</dbReference>
<evidence type="ECO:0000313" key="3">
    <source>
        <dbReference type="Proteomes" id="UP000002484"/>
    </source>
</evidence>
<name>E3J8J6_PSEI1</name>
<dbReference type="eggNOG" id="COG1277">
    <property type="taxonomic scope" value="Bacteria"/>
</dbReference>
<organism evidence="2 3">
    <name type="scientific">Pseudofrankia inefficax (strain DSM 45817 / CECT 9037 / DDB 130130 / EuI1c)</name>
    <name type="common">Frankia inefficax</name>
    <dbReference type="NCBI Taxonomy" id="298654"/>
    <lineage>
        <taxon>Bacteria</taxon>
        <taxon>Bacillati</taxon>
        <taxon>Actinomycetota</taxon>
        <taxon>Actinomycetes</taxon>
        <taxon>Frankiales</taxon>
        <taxon>Frankiaceae</taxon>
        <taxon>Pseudofrankia</taxon>
    </lineage>
</organism>
<dbReference type="Proteomes" id="UP000002484">
    <property type="component" value="Chromosome"/>
</dbReference>
<feature type="transmembrane region" description="Helical" evidence="1">
    <location>
        <begin position="245"/>
        <end position="270"/>
    </location>
</feature>
<dbReference type="OrthoDB" id="3297477at2"/>
<gene>
    <name evidence="2" type="ordered locus">FraEuI1c_0353</name>
</gene>
<dbReference type="HOGENOM" id="CLU_051674_1_1_11"/>
<dbReference type="InParanoid" id="E3J8J6"/>
<dbReference type="KEGG" id="fri:FraEuI1c_0353"/>
<feature type="transmembrane region" description="Helical" evidence="1">
    <location>
        <begin position="80"/>
        <end position="100"/>
    </location>
</feature>
<sequence length="274" mass="28238">MNTTTIADARLGVGTGDVTQLRVVHSEWVKLRSLRSTGWTLGSAVLLLIGLGLPLCLQASHHWSPAEVQSRDQDPVFQSLGGLLLAQIPIGVLGVLTMTGEYATGMIRATLGLVPKRLPVLWAKVAVFGAASFVLMLVAALVSFLVGQVPLSHHGVGVTLGSPGAARAVLGAAGYLALVGLLGLALGALLRHTAGAVSALLGVLLGLPILFGLLPESWQPAARFLPTLLGEGMASTSPPSVTHQLSPGLCFVVMSLYTVVGLVAGAFVLARRDV</sequence>
<keyword evidence="1" id="KW-1133">Transmembrane helix</keyword>
<dbReference type="Pfam" id="PF12730">
    <property type="entry name" value="ABC2_membrane_4"/>
    <property type="match status" value="1"/>
</dbReference>
<accession>E3J8J6</accession>
<feature type="transmembrane region" description="Helical" evidence="1">
    <location>
        <begin position="121"/>
        <end position="146"/>
    </location>
</feature>
<keyword evidence="3" id="KW-1185">Reference proteome</keyword>
<feature type="transmembrane region" description="Helical" evidence="1">
    <location>
        <begin position="196"/>
        <end position="214"/>
    </location>
</feature>
<keyword evidence="1 2" id="KW-0812">Transmembrane</keyword>
<proteinExistence type="predicted"/>
<evidence type="ECO:0000313" key="2">
    <source>
        <dbReference type="EMBL" id="ADP78439.1"/>
    </source>
</evidence>
<dbReference type="RefSeq" id="WP_013421562.1">
    <property type="nucleotide sequence ID" value="NC_014666.1"/>
</dbReference>